<dbReference type="InterPro" id="IPR021295">
    <property type="entry name" value="DUF2867"/>
</dbReference>
<dbReference type="Proteomes" id="UP000092634">
    <property type="component" value="Unassembled WGS sequence"/>
</dbReference>
<organism evidence="1 2">
    <name type="scientific">Janthinobacterium lividum</name>
    <dbReference type="NCBI Taxonomy" id="29581"/>
    <lineage>
        <taxon>Bacteria</taxon>
        <taxon>Pseudomonadati</taxon>
        <taxon>Pseudomonadota</taxon>
        <taxon>Betaproteobacteria</taxon>
        <taxon>Burkholderiales</taxon>
        <taxon>Oxalobacteraceae</taxon>
        <taxon>Janthinobacterium</taxon>
    </lineage>
</organism>
<comment type="caution">
    <text evidence="1">The sequence shown here is derived from an EMBL/GenBank/DDBJ whole genome shotgun (WGS) entry which is preliminary data.</text>
</comment>
<dbReference type="AlphaFoldDB" id="A0A1E8PNJ6"/>
<sequence>MVRNTAVRAVALPPGASIAPLYSGSNLADAYAVDLSNARARVLDMESLARQLLGSQPGWAQSLMVLRDAIVARFGIKTARQMEATPGKRIGIFRIYAVSDDEIIVGEDDSHLDFRLSLLRNRHAGQQQFGSVTVTSVVHCHNRVGRAYIMLIRPFHKLIVQRSLARAVNAGLA</sequence>
<protein>
    <recommendedName>
        <fullName evidence="3">DUF2867 domain-containing protein</fullName>
    </recommendedName>
</protein>
<dbReference type="EMBL" id="MAQB02000006">
    <property type="protein sequence ID" value="OFJ47547.1"/>
    <property type="molecule type" value="Genomic_DNA"/>
</dbReference>
<evidence type="ECO:0000313" key="2">
    <source>
        <dbReference type="Proteomes" id="UP000092634"/>
    </source>
</evidence>
<name>A0A1E8PNJ6_9BURK</name>
<evidence type="ECO:0000313" key="1">
    <source>
        <dbReference type="EMBL" id="OFJ47547.1"/>
    </source>
</evidence>
<reference evidence="1 2" key="1">
    <citation type="submission" date="2016-10" db="EMBL/GenBank/DDBJ databases">
        <title>Updated version of Genome Assembly of Janthinobacterium lividum ERGS5:01.</title>
        <authorList>
            <person name="Kumar R."/>
            <person name="Acharya V."/>
            <person name="Singh D."/>
        </authorList>
    </citation>
    <scope>NUCLEOTIDE SEQUENCE [LARGE SCALE GENOMIC DNA]</scope>
    <source>
        <strain evidence="1 2">ERGS5:01</strain>
    </source>
</reference>
<evidence type="ECO:0008006" key="3">
    <source>
        <dbReference type="Google" id="ProtNLM"/>
    </source>
</evidence>
<accession>A0A1E8PNJ6</accession>
<gene>
    <name evidence="1" type="ORF">BA896_016815</name>
</gene>
<proteinExistence type="predicted"/>
<dbReference type="Pfam" id="PF11066">
    <property type="entry name" value="DUF2867"/>
    <property type="match status" value="1"/>
</dbReference>